<evidence type="ECO:0000313" key="8">
    <source>
        <dbReference type="EMBL" id="RBI82591.1"/>
    </source>
</evidence>
<dbReference type="InterPro" id="IPR006260">
    <property type="entry name" value="TonB/TolA_C"/>
</dbReference>
<feature type="signal peptide" evidence="6">
    <location>
        <begin position="1"/>
        <end position="20"/>
    </location>
</feature>
<feature type="compositionally biased region" description="Low complexity" evidence="5">
    <location>
        <begin position="124"/>
        <end position="139"/>
    </location>
</feature>
<evidence type="ECO:0000256" key="5">
    <source>
        <dbReference type="SAM" id="MobiDB-lite"/>
    </source>
</evidence>
<feature type="compositionally biased region" description="Low complexity" evidence="5">
    <location>
        <begin position="287"/>
        <end position="303"/>
    </location>
</feature>
<keyword evidence="6" id="KW-0732">Signal</keyword>
<feature type="compositionally biased region" description="Low complexity" evidence="5">
    <location>
        <begin position="172"/>
        <end position="181"/>
    </location>
</feature>
<reference evidence="8 9" key="1">
    <citation type="submission" date="2018-07" db="EMBL/GenBank/DDBJ databases">
        <title>Rhodosalinus sp. strain E84T genomic sequence and assembly.</title>
        <authorList>
            <person name="Liu Z.-W."/>
            <person name="Lu D.-C."/>
        </authorList>
    </citation>
    <scope>NUCLEOTIDE SEQUENCE [LARGE SCALE GENOMIC DNA]</scope>
    <source>
        <strain evidence="8 9">E84</strain>
    </source>
</reference>
<feature type="region of interest" description="Disordered" evidence="5">
    <location>
        <begin position="24"/>
        <end position="48"/>
    </location>
</feature>
<proteinExistence type="predicted"/>
<keyword evidence="4" id="KW-0472">Membrane</keyword>
<feature type="domain" description="TonB C-terminal" evidence="7">
    <location>
        <begin position="311"/>
        <end position="400"/>
    </location>
</feature>
<evidence type="ECO:0000256" key="4">
    <source>
        <dbReference type="ARBA" id="ARBA00023136"/>
    </source>
</evidence>
<name>A0A365U5C9_9RHOB</name>
<comment type="subcellular location">
    <subcellularLocation>
        <location evidence="1">Membrane</location>
        <topology evidence="1">Single-pass membrane protein</topology>
    </subcellularLocation>
</comment>
<evidence type="ECO:0000256" key="1">
    <source>
        <dbReference type="ARBA" id="ARBA00004167"/>
    </source>
</evidence>
<protein>
    <recommendedName>
        <fullName evidence="7">TonB C-terminal domain-containing protein</fullName>
    </recommendedName>
</protein>
<feature type="compositionally biased region" description="Low complexity" evidence="5">
    <location>
        <begin position="240"/>
        <end position="276"/>
    </location>
</feature>
<dbReference type="EMBL" id="QNTQ01000034">
    <property type="protein sequence ID" value="RBI82591.1"/>
    <property type="molecule type" value="Genomic_DNA"/>
</dbReference>
<evidence type="ECO:0000313" key="9">
    <source>
        <dbReference type="Proteomes" id="UP000253370"/>
    </source>
</evidence>
<keyword evidence="3" id="KW-1133">Transmembrane helix</keyword>
<evidence type="ECO:0000259" key="7">
    <source>
        <dbReference type="PROSITE" id="PS52015"/>
    </source>
</evidence>
<feature type="compositionally biased region" description="Low complexity" evidence="5">
    <location>
        <begin position="215"/>
        <end position="229"/>
    </location>
</feature>
<dbReference type="GO" id="GO:0016020">
    <property type="term" value="C:membrane"/>
    <property type="evidence" value="ECO:0007669"/>
    <property type="project" value="UniProtKB-SubCell"/>
</dbReference>
<feature type="region of interest" description="Disordered" evidence="5">
    <location>
        <begin position="69"/>
        <end position="303"/>
    </location>
</feature>
<dbReference type="NCBIfam" id="TIGR01352">
    <property type="entry name" value="tonB_Cterm"/>
    <property type="match status" value="1"/>
</dbReference>
<evidence type="ECO:0000256" key="6">
    <source>
        <dbReference type="SAM" id="SignalP"/>
    </source>
</evidence>
<feature type="chain" id="PRO_5017067539" description="TonB C-terminal domain-containing protein" evidence="6">
    <location>
        <begin position="21"/>
        <end position="400"/>
    </location>
</feature>
<dbReference type="Pfam" id="PF03544">
    <property type="entry name" value="TonB_C"/>
    <property type="match status" value="1"/>
</dbReference>
<dbReference type="InterPro" id="IPR037682">
    <property type="entry name" value="TonB_C"/>
</dbReference>
<dbReference type="GO" id="GO:0055085">
    <property type="term" value="P:transmembrane transport"/>
    <property type="evidence" value="ECO:0007669"/>
    <property type="project" value="InterPro"/>
</dbReference>
<accession>A0A365U5C9</accession>
<dbReference type="SUPFAM" id="SSF74653">
    <property type="entry name" value="TolA/TonB C-terminal domain"/>
    <property type="match status" value="1"/>
</dbReference>
<evidence type="ECO:0000256" key="3">
    <source>
        <dbReference type="ARBA" id="ARBA00022989"/>
    </source>
</evidence>
<keyword evidence="2" id="KW-0812">Transmembrane</keyword>
<comment type="caution">
    <text evidence="8">The sequence shown here is derived from an EMBL/GenBank/DDBJ whole genome shotgun (WGS) entry which is preliminary data.</text>
</comment>
<gene>
    <name evidence="8" type="ORF">DRV85_18415</name>
</gene>
<dbReference type="PROSITE" id="PS52015">
    <property type="entry name" value="TONB_CTD"/>
    <property type="match status" value="1"/>
</dbReference>
<dbReference type="Gene3D" id="3.30.1150.10">
    <property type="match status" value="1"/>
</dbReference>
<dbReference type="Proteomes" id="UP000253370">
    <property type="component" value="Unassembled WGS sequence"/>
</dbReference>
<organism evidence="8 9">
    <name type="scientific">Rhodosalinus halophilus</name>
    <dbReference type="NCBI Taxonomy" id="2259333"/>
    <lineage>
        <taxon>Bacteria</taxon>
        <taxon>Pseudomonadati</taxon>
        <taxon>Pseudomonadota</taxon>
        <taxon>Alphaproteobacteria</taxon>
        <taxon>Rhodobacterales</taxon>
        <taxon>Paracoccaceae</taxon>
        <taxon>Rhodosalinus</taxon>
    </lineage>
</organism>
<keyword evidence="9" id="KW-1185">Reference proteome</keyword>
<evidence type="ECO:0000256" key="2">
    <source>
        <dbReference type="ARBA" id="ARBA00022692"/>
    </source>
</evidence>
<dbReference type="AlphaFoldDB" id="A0A365U5C9"/>
<sequence length="400" mass="40351">MKRSLGFGSFVAVSASLHLAAWSGLAPAGGGSGAEQSGAAPRAGAAPAIEAASPEIAALAAAWRRPPEVQAVVEEPDRVTPDVRTVALPRTDVAPPRRSVPGRPEATDDPATPDLPQRAAPRQDSAPVQPVAPDAVADSPPDPLEPRRKHSPASPPSPLAAAEPDRPPRAAPLPAASARTPPETPRLARAPEVARSAMHDAGTADRPAQQSRPDALAPPAHEALARAARTVPDTPRTGGAPQASPRPAARPTALAAAPLATEPARPAASTSAARPDAGSRPPGGGSPDKAAGGSDSASGKAALGAGARQQLMAAWGGRILTSLERAKRYPHGTRASGKVRLSLRVAHTGALAGVSVVGSSGVQRLDAAAVAAARRARLPRAPQDMPPGAYSFTLSMRFAP</sequence>
<feature type="compositionally biased region" description="Low complexity" evidence="5">
    <location>
        <begin position="34"/>
        <end position="48"/>
    </location>
</feature>